<keyword evidence="2" id="KW-0238">DNA-binding</keyword>
<keyword evidence="1" id="KW-0805">Transcription regulation</keyword>
<dbReference type="SUPFAM" id="SSF52317">
    <property type="entry name" value="Class I glutamine amidotransferase-like"/>
    <property type="match status" value="1"/>
</dbReference>
<protein>
    <submittedName>
        <fullName evidence="5">AraC family transcriptional regulator</fullName>
    </submittedName>
</protein>
<dbReference type="PATRIC" id="fig|570277.3.peg.2538"/>
<dbReference type="EMBL" id="CP013251">
    <property type="protein sequence ID" value="AMO56457.1"/>
    <property type="molecule type" value="Genomic_DNA"/>
</dbReference>
<dbReference type="GO" id="GO:0003700">
    <property type="term" value="F:DNA-binding transcription factor activity"/>
    <property type="evidence" value="ECO:0007669"/>
    <property type="project" value="InterPro"/>
</dbReference>
<accession>A0A142BCI1</accession>
<dbReference type="Proteomes" id="UP000071065">
    <property type="component" value="Chromosome"/>
</dbReference>
<dbReference type="PRINTS" id="PR00032">
    <property type="entry name" value="HTHARAC"/>
</dbReference>
<dbReference type="InterPro" id="IPR020449">
    <property type="entry name" value="Tscrpt_reg_AraC-type_HTH"/>
</dbReference>
<evidence type="ECO:0000259" key="4">
    <source>
        <dbReference type="PROSITE" id="PS01124"/>
    </source>
</evidence>
<dbReference type="STRING" id="570277.EZMO1_2362"/>
<reference evidence="5 6" key="1">
    <citation type="journal article" date="2016" name="Front. Microbiol.">
        <title>Genomic Insight into the Host-Endosymbiont Relationship of Endozoicomonas montiporae CL-33(T) with its Coral Host.</title>
        <authorList>
            <person name="Ding J.-Y."/>
            <person name="Shiu J.-H."/>
            <person name="Chen W.-M."/>
            <person name="Chiang Y.-R."/>
            <person name="Tang S.-L."/>
        </authorList>
    </citation>
    <scope>NUCLEOTIDE SEQUENCE [LARGE SCALE GENOMIC DNA]</scope>
    <source>
        <strain evidence="5 6">CL-33</strain>
    </source>
</reference>
<evidence type="ECO:0000256" key="1">
    <source>
        <dbReference type="ARBA" id="ARBA00023015"/>
    </source>
</evidence>
<dbReference type="Gene3D" id="3.40.50.880">
    <property type="match status" value="1"/>
</dbReference>
<evidence type="ECO:0000256" key="3">
    <source>
        <dbReference type="ARBA" id="ARBA00023163"/>
    </source>
</evidence>
<proteinExistence type="predicted"/>
<dbReference type="InterPro" id="IPR018060">
    <property type="entry name" value="HTH_AraC"/>
</dbReference>
<gene>
    <name evidence="5" type="ORF">EZMO1_2362</name>
</gene>
<dbReference type="AlphaFoldDB" id="A0A142BCI1"/>
<organism evidence="5 6">
    <name type="scientific">Endozoicomonas montiporae CL-33</name>
    <dbReference type="NCBI Taxonomy" id="570277"/>
    <lineage>
        <taxon>Bacteria</taxon>
        <taxon>Pseudomonadati</taxon>
        <taxon>Pseudomonadota</taxon>
        <taxon>Gammaproteobacteria</taxon>
        <taxon>Oceanospirillales</taxon>
        <taxon>Endozoicomonadaceae</taxon>
        <taxon>Endozoicomonas</taxon>
    </lineage>
</organism>
<dbReference type="OrthoDB" id="6057514at2"/>
<evidence type="ECO:0000313" key="6">
    <source>
        <dbReference type="Proteomes" id="UP000071065"/>
    </source>
</evidence>
<dbReference type="InterPro" id="IPR029062">
    <property type="entry name" value="Class_I_gatase-like"/>
</dbReference>
<dbReference type="SUPFAM" id="SSF46689">
    <property type="entry name" value="Homeodomain-like"/>
    <property type="match status" value="2"/>
</dbReference>
<dbReference type="KEGG" id="emp:EZMO1_2362"/>
<dbReference type="InterPro" id="IPR009057">
    <property type="entry name" value="Homeodomain-like_sf"/>
</dbReference>
<evidence type="ECO:0000313" key="5">
    <source>
        <dbReference type="EMBL" id="AMO56457.1"/>
    </source>
</evidence>
<dbReference type="PANTHER" id="PTHR43130">
    <property type="entry name" value="ARAC-FAMILY TRANSCRIPTIONAL REGULATOR"/>
    <property type="match status" value="1"/>
</dbReference>
<dbReference type="InterPro" id="IPR052158">
    <property type="entry name" value="INH-QAR"/>
</dbReference>
<keyword evidence="3" id="KW-0804">Transcription</keyword>
<dbReference type="RefSeq" id="WP_082211742.1">
    <property type="nucleotide sequence ID" value="NZ_CP013251.1"/>
</dbReference>
<dbReference type="SMART" id="SM00342">
    <property type="entry name" value="HTH_ARAC"/>
    <property type="match status" value="1"/>
</dbReference>
<sequence length="336" mass="38402">MISDSLRLRHVRVPLLEHMLTTSISLPMEMLAAASLYSRMDSQHSSIDAQLCSHNGEPVSSHGNILLTPSLDLAASGTADLILLPALWRNPMPIVRRSPETIEWIRKQYLNGATFCVAGTGVALMAECGLLDHQPAATHWYYLNRLRKHYPDVLFKPHHLITRAGRIYCAGSVNSVADLMVHIIKRAMGRDIANRVAQQFSHEIRRPFEQTHYADDHTTSHGDEIIVNLQDWLRQNIQSEIDSLRMQDITGLTQRTLNRRFRDATGMSPSQYLQQLRLNHCAELLKSTDLSITEIALQSGYNDPDYFSRQFKQHYQLNPSDFRRSVRGKLFYLETQ</sequence>
<evidence type="ECO:0000256" key="2">
    <source>
        <dbReference type="ARBA" id="ARBA00023125"/>
    </source>
</evidence>
<dbReference type="PANTHER" id="PTHR43130:SF11">
    <property type="entry name" value="TRANSCRIPTIONAL REGULATORY PROTEIN"/>
    <property type="match status" value="1"/>
</dbReference>
<dbReference type="GO" id="GO:0043565">
    <property type="term" value="F:sequence-specific DNA binding"/>
    <property type="evidence" value="ECO:0007669"/>
    <property type="project" value="InterPro"/>
</dbReference>
<dbReference type="Gene3D" id="1.10.10.60">
    <property type="entry name" value="Homeodomain-like"/>
    <property type="match status" value="2"/>
</dbReference>
<dbReference type="PROSITE" id="PS01124">
    <property type="entry name" value="HTH_ARAC_FAMILY_2"/>
    <property type="match status" value="1"/>
</dbReference>
<name>A0A142BCI1_9GAMM</name>
<dbReference type="Pfam" id="PF12833">
    <property type="entry name" value="HTH_18"/>
    <property type="match status" value="1"/>
</dbReference>
<feature type="domain" description="HTH araC/xylS-type" evidence="4">
    <location>
        <begin position="227"/>
        <end position="325"/>
    </location>
</feature>
<dbReference type="CDD" id="cd03138">
    <property type="entry name" value="GATase1_AraC_2"/>
    <property type="match status" value="1"/>
</dbReference>